<feature type="chain" id="PRO_5036234076" evidence="2">
    <location>
        <begin position="16"/>
        <end position="384"/>
    </location>
</feature>
<dbReference type="EMBL" id="CAJNOT010000144">
    <property type="protein sequence ID" value="CAF0862758.1"/>
    <property type="molecule type" value="Genomic_DNA"/>
</dbReference>
<protein>
    <submittedName>
        <fullName evidence="4">Uncharacterized protein</fullName>
    </submittedName>
</protein>
<evidence type="ECO:0000313" key="3">
    <source>
        <dbReference type="EMBL" id="CAF0862758.1"/>
    </source>
</evidence>
<keyword evidence="2" id="KW-0732">Signal</keyword>
<dbReference type="Proteomes" id="UP000663836">
    <property type="component" value="Unassembled WGS sequence"/>
</dbReference>
<feature type="compositionally biased region" description="Low complexity" evidence="1">
    <location>
        <begin position="195"/>
        <end position="206"/>
    </location>
</feature>
<evidence type="ECO:0000256" key="1">
    <source>
        <dbReference type="SAM" id="MobiDB-lite"/>
    </source>
</evidence>
<feature type="compositionally biased region" description="Low complexity" evidence="1">
    <location>
        <begin position="136"/>
        <end position="147"/>
    </location>
</feature>
<dbReference type="EMBL" id="CAJOBD010000440">
    <property type="protein sequence ID" value="CAF3669070.1"/>
    <property type="molecule type" value="Genomic_DNA"/>
</dbReference>
<dbReference type="Proteomes" id="UP000663864">
    <property type="component" value="Unassembled WGS sequence"/>
</dbReference>
<feature type="region of interest" description="Disordered" evidence="1">
    <location>
        <begin position="120"/>
        <end position="216"/>
    </location>
</feature>
<evidence type="ECO:0000313" key="4">
    <source>
        <dbReference type="EMBL" id="CAF3669070.1"/>
    </source>
</evidence>
<dbReference type="InterPro" id="IPR011009">
    <property type="entry name" value="Kinase-like_dom_sf"/>
</dbReference>
<evidence type="ECO:0000313" key="5">
    <source>
        <dbReference type="Proteomes" id="UP000663836"/>
    </source>
</evidence>
<dbReference type="SUPFAM" id="SSF56112">
    <property type="entry name" value="Protein kinase-like (PK-like)"/>
    <property type="match status" value="1"/>
</dbReference>
<accession>A0A818SQC7</accession>
<sequence>MLFFFLLYFINIIGALSLIRYCLTPDANNRATTKDILRHEWLANGPVLSLKLNSITPTSIPLTDQQSYKDYDKIPLRTNLPTTYNEKSVSPTSSLVDLELHTSSFFDTTKIHDNNLLKTTEQQQQSQRRNRASVASDSTRYYSSTSRPSDRRPLSLSLDDQYPNNPIDYHFTSTSEKPSLLLTQPQPYIRRSRRTVSPTSTKTTSSYGNNDRMSSSPISYRYSLATSSDIKKPPSPISPSIYPDSYDCDTTLRDFKRKPIFKYTPPIISSTNDLNVVPSLSNSTTPVAPSVFTTSAIKFAPAPIRRMSPTNDQENNINSSLLSTARYLNNTISNPSSNIDDSINTATTNHNNRHALLTSYETNNLRKSRLLDDNNNLISLRVHD</sequence>
<evidence type="ECO:0000256" key="2">
    <source>
        <dbReference type="SAM" id="SignalP"/>
    </source>
</evidence>
<reference evidence="4" key="1">
    <citation type="submission" date="2021-02" db="EMBL/GenBank/DDBJ databases">
        <authorList>
            <person name="Nowell W R."/>
        </authorList>
    </citation>
    <scope>NUCLEOTIDE SEQUENCE</scope>
</reference>
<gene>
    <name evidence="4" type="ORF">JBS370_LOCUS7413</name>
    <name evidence="3" type="ORF">ZHD862_LOCUS5466</name>
</gene>
<proteinExistence type="predicted"/>
<comment type="caution">
    <text evidence="4">The sequence shown here is derived from an EMBL/GenBank/DDBJ whole genome shotgun (WGS) entry which is preliminary data.</text>
</comment>
<feature type="compositionally biased region" description="Polar residues" evidence="1">
    <location>
        <begin position="207"/>
        <end position="216"/>
    </location>
</feature>
<feature type="signal peptide" evidence="2">
    <location>
        <begin position="1"/>
        <end position="15"/>
    </location>
</feature>
<feature type="compositionally biased region" description="Polar residues" evidence="1">
    <location>
        <begin position="171"/>
        <end position="186"/>
    </location>
</feature>
<dbReference type="AlphaFoldDB" id="A0A818SQC7"/>
<name>A0A818SQC7_9BILA</name>
<organism evidence="4 5">
    <name type="scientific">Rotaria sordida</name>
    <dbReference type="NCBI Taxonomy" id="392033"/>
    <lineage>
        <taxon>Eukaryota</taxon>
        <taxon>Metazoa</taxon>
        <taxon>Spiralia</taxon>
        <taxon>Gnathifera</taxon>
        <taxon>Rotifera</taxon>
        <taxon>Eurotatoria</taxon>
        <taxon>Bdelloidea</taxon>
        <taxon>Philodinida</taxon>
        <taxon>Philodinidae</taxon>
        <taxon>Rotaria</taxon>
    </lineage>
</organism>